<dbReference type="EMBL" id="NIDE01000008">
    <property type="protein sequence ID" value="OWK40538.1"/>
    <property type="molecule type" value="Genomic_DNA"/>
</dbReference>
<comment type="caution">
    <text evidence="1">The sequence shown here is derived from an EMBL/GenBank/DDBJ whole genome shotgun (WGS) entry which is preliminary data.</text>
</comment>
<protein>
    <submittedName>
        <fullName evidence="1">Uncharacterized protein</fullName>
    </submittedName>
</protein>
<gene>
    <name evidence="1" type="ORF">FRUB_05457</name>
</gene>
<sequence>MLEKYADQILGAVLTGSGAVLTAVLAWSWKRANEWWKRPHVTINVSNAEGHIYENVLIKSYSNGSSVSQTGRDAIFVRAKVTNKEGKYRTPEKARGCVGYLAKLEKWDVAKGEFVSTNYQDFLRLEWSFNKETLGMDLLPGIPVWLDVVYVLPPKITLAPQLTSEERQKRTMWDEPPKPVTEPTMLKIASNPPVHRYMGGFEVPSAYRVKVQVSGDNIESQSLQFYVLVPPGLNMPEVLDETSWQGRLHALEPFADEQVRKAITKLNNLAEVK</sequence>
<name>A0A225DPL7_9BACT</name>
<reference evidence="2" key="1">
    <citation type="submission" date="2017-06" db="EMBL/GenBank/DDBJ databases">
        <title>Genome analysis of Fimbriiglobus ruber SP5, the first member of the order Planctomycetales with confirmed chitinolytic capability.</title>
        <authorList>
            <person name="Ravin N.V."/>
            <person name="Rakitin A.L."/>
            <person name="Ivanova A.A."/>
            <person name="Beletsky A.V."/>
            <person name="Kulichevskaya I.S."/>
            <person name="Mardanov A.V."/>
            <person name="Dedysh S.N."/>
        </authorList>
    </citation>
    <scope>NUCLEOTIDE SEQUENCE [LARGE SCALE GENOMIC DNA]</scope>
    <source>
        <strain evidence="2">SP5</strain>
    </source>
</reference>
<dbReference type="Proteomes" id="UP000214646">
    <property type="component" value="Unassembled WGS sequence"/>
</dbReference>
<evidence type="ECO:0000313" key="2">
    <source>
        <dbReference type="Proteomes" id="UP000214646"/>
    </source>
</evidence>
<evidence type="ECO:0000313" key="1">
    <source>
        <dbReference type="EMBL" id="OWK40538.1"/>
    </source>
</evidence>
<dbReference type="OrthoDB" id="9820597at2"/>
<accession>A0A225DPL7</accession>
<dbReference type="RefSeq" id="WP_088256438.1">
    <property type="nucleotide sequence ID" value="NZ_NIDE01000008.1"/>
</dbReference>
<keyword evidence="2" id="KW-1185">Reference proteome</keyword>
<organism evidence="1 2">
    <name type="scientific">Fimbriiglobus ruber</name>
    <dbReference type="NCBI Taxonomy" id="1908690"/>
    <lineage>
        <taxon>Bacteria</taxon>
        <taxon>Pseudomonadati</taxon>
        <taxon>Planctomycetota</taxon>
        <taxon>Planctomycetia</taxon>
        <taxon>Gemmatales</taxon>
        <taxon>Gemmataceae</taxon>
        <taxon>Fimbriiglobus</taxon>
    </lineage>
</organism>
<dbReference type="AlphaFoldDB" id="A0A225DPL7"/>
<proteinExistence type="predicted"/>